<dbReference type="Proteomes" id="UP001165460">
    <property type="component" value="Unassembled WGS sequence"/>
</dbReference>
<gene>
    <name evidence="2" type="ORF">MMF97_01830</name>
</gene>
<dbReference type="RefSeq" id="WP_243358150.1">
    <property type="nucleotide sequence ID" value="NZ_JALGBH010000001.1"/>
</dbReference>
<evidence type="ECO:0000256" key="1">
    <source>
        <dbReference type="SAM" id="SignalP"/>
    </source>
</evidence>
<protein>
    <submittedName>
        <fullName evidence="2">Uncharacterized protein</fullName>
    </submittedName>
</protein>
<comment type="caution">
    <text evidence="2">The sequence shown here is derived from an EMBL/GenBank/DDBJ whole genome shotgun (WGS) entry which is preliminary data.</text>
</comment>
<keyword evidence="1" id="KW-0732">Signal</keyword>
<dbReference type="NCBIfam" id="NF046080">
    <property type="entry name" value="PID_CTERM"/>
    <property type="match status" value="1"/>
</dbReference>
<organism evidence="2 3">
    <name type="scientific">Pedobacter montanisoli</name>
    <dbReference type="NCBI Taxonomy" id="2923277"/>
    <lineage>
        <taxon>Bacteria</taxon>
        <taxon>Pseudomonadati</taxon>
        <taxon>Bacteroidota</taxon>
        <taxon>Sphingobacteriia</taxon>
        <taxon>Sphingobacteriales</taxon>
        <taxon>Sphingobacteriaceae</taxon>
        <taxon>Pedobacter</taxon>
    </lineage>
</organism>
<dbReference type="InterPro" id="IPR058207">
    <property type="entry name" value="PID_CTERM"/>
</dbReference>
<keyword evidence="3" id="KW-1185">Reference proteome</keyword>
<reference evidence="2" key="1">
    <citation type="submission" date="2022-03" db="EMBL/GenBank/DDBJ databases">
        <authorList>
            <person name="Woo C.Y."/>
        </authorList>
    </citation>
    <scope>NUCLEOTIDE SEQUENCE</scope>
    <source>
        <strain evidence="2">CYS-01</strain>
    </source>
</reference>
<evidence type="ECO:0000313" key="2">
    <source>
        <dbReference type="EMBL" id="MCJ0741431.1"/>
    </source>
</evidence>
<feature type="chain" id="PRO_5046310936" evidence="1">
    <location>
        <begin position="25"/>
        <end position="78"/>
    </location>
</feature>
<proteinExistence type="predicted"/>
<accession>A0ABS9ZS67</accession>
<dbReference type="EMBL" id="JALGBH010000001">
    <property type="protein sequence ID" value="MCJ0741431.1"/>
    <property type="molecule type" value="Genomic_DNA"/>
</dbReference>
<name>A0ABS9ZS67_9SPHI</name>
<sequence>MKSIYKKIVYVFLGLLVLTTTVHAQGFPCPDPDEPCDPDDVNVPFDGGASLLIAAGVAYGLKKINDKRKEESQTAEKV</sequence>
<feature type="signal peptide" evidence="1">
    <location>
        <begin position="1"/>
        <end position="24"/>
    </location>
</feature>
<evidence type="ECO:0000313" key="3">
    <source>
        <dbReference type="Proteomes" id="UP001165460"/>
    </source>
</evidence>